<dbReference type="GO" id="GO:0005975">
    <property type="term" value="P:carbohydrate metabolic process"/>
    <property type="evidence" value="ECO:0007669"/>
    <property type="project" value="InterPro"/>
</dbReference>
<evidence type="ECO:0000259" key="13">
    <source>
        <dbReference type="Pfam" id="PF21317"/>
    </source>
</evidence>
<dbReference type="Gene3D" id="3.20.20.80">
    <property type="entry name" value="Glycosidases"/>
    <property type="match status" value="1"/>
</dbReference>
<dbReference type="SUPFAM" id="SSF51445">
    <property type="entry name" value="(Trans)glycosidases"/>
    <property type="match status" value="1"/>
</dbReference>
<comment type="catalytic activity">
    <reaction evidence="1 9">
        <text>Hydrolysis of terminal non-reducing beta-D-galactose residues in beta-D-galactosides.</text>
        <dbReference type="EC" id="3.2.1.23"/>
    </reaction>
</comment>
<feature type="domain" description="Glycoside hydrolase 35 catalytic" evidence="12">
    <location>
        <begin position="75"/>
        <end position="400"/>
    </location>
</feature>
<dbReference type="InterPro" id="IPR017853">
    <property type="entry name" value="GH"/>
</dbReference>
<feature type="active site" description="Nucleophile" evidence="8">
    <location>
        <position position="306"/>
    </location>
</feature>
<dbReference type="Pfam" id="PF21467">
    <property type="entry name" value="BetaGal_gal-bd"/>
    <property type="match status" value="1"/>
</dbReference>
<organism evidence="15 16">
    <name type="scientific">Phaseolus coccineus</name>
    <name type="common">Scarlet runner bean</name>
    <name type="synonym">Phaseolus multiflorus</name>
    <dbReference type="NCBI Taxonomy" id="3886"/>
    <lineage>
        <taxon>Eukaryota</taxon>
        <taxon>Viridiplantae</taxon>
        <taxon>Streptophyta</taxon>
        <taxon>Embryophyta</taxon>
        <taxon>Tracheophyta</taxon>
        <taxon>Spermatophyta</taxon>
        <taxon>Magnoliopsida</taxon>
        <taxon>eudicotyledons</taxon>
        <taxon>Gunneridae</taxon>
        <taxon>Pentapetalae</taxon>
        <taxon>rosids</taxon>
        <taxon>fabids</taxon>
        <taxon>Fabales</taxon>
        <taxon>Fabaceae</taxon>
        <taxon>Papilionoideae</taxon>
        <taxon>50 kb inversion clade</taxon>
        <taxon>NPAAA clade</taxon>
        <taxon>indigoferoid/millettioid clade</taxon>
        <taxon>Phaseoleae</taxon>
        <taxon>Phaseolus</taxon>
    </lineage>
</organism>
<dbReference type="AlphaFoldDB" id="A0AAN9LKB9"/>
<evidence type="ECO:0000256" key="7">
    <source>
        <dbReference type="ARBA" id="ARBA00023295"/>
    </source>
</evidence>
<feature type="active site" description="Proton donor" evidence="8">
    <location>
        <position position="223"/>
    </location>
</feature>
<dbReference type="SUPFAM" id="SSF49785">
    <property type="entry name" value="Galactose-binding domain-like"/>
    <property type="match status" value="1"/>
</dbReference>
<dbReference type="Pfam" id="PF01301">
    <property type="entry name" value="Glyco_hydro_35"/>
    <property type="match status" value="1"/>
</dbReference>
<keyword evidence="6" id="KW-0325">Glycoprotein</keyword>
<dbReference type="PIRSF" id="PIRSF006336">
    <property type="entry name" value="B-gal"/>
    <property type="match status" value="1"/>
</dbReference>
<keyword evidence="4" id="KW-0732">Signal</keyword>
<dbReference type="InterPro" id="IPR048913">
    <property type="entry name" value="BetaGal_gal-bd"/>
</dbReference>
<dbReference type="Pfam" id="PF21317">
    <property type="entry name" value="BetaGal_ABD_1"/>
    <property type="match status" value="1"/>
</dbReference>
<proteinExistence type="inferred from homology"/>
<protein>
    <recommendedName>
        <fullName evidence="3 9">Beta-galactosidase</fullName>
        <ecNumber evidence="3 9">3.2.1.23</ecNumber>
    </recommendedName>
</protein>
<keyword evidence="16" id="KW-1185">Reference proteome</keyword>
<dbReference type="Proteomes" id="UP001374584">
    <property type="component" value="Unassembled WGS sequence"/>
</dbReference>
<dbReference type="EMBL" id="JAYMYR010000010">
    <property type="protein sequence ID" value="KAK7335872.1"/>
    <property type="molecule type" value="Genomic_DNA"/>
</dbReference>
<feature type="domain" description="Beta-galactosidase 1-like first all-beta" evidence="13">
    <location>
        <begin position="447"/>
        <end position="567"/>
    </location>
</feature>
<dbReference type="PROSITE" id="PS01182">
    <property type="entry name" value="GLYCOSYL_HYDROL_F35"/>
    <property type="match status" value="1"/>
</dbReference>
<keyword evidence="11" id="KW-0472">Membrane</keyword>
<dbReference type="InterPro" id="IPR026283">
    <property type="entry name" value="B-gal_1-like"/>
</dbReference>
<keyword evidence="11" id="KW-1133">Transmembrane helix</keyword>
<sequence length="707" mass="80063">MRIRSKKSSGEVSKLVAMAKKGSSKTAIFFIFVSFILFCAFLPVFAPLPSFHSHSSHHSHRNTVNRKFEIASDRFWRDGEPFQIIGGDVHYFRVHPEYWEDRLLKAKALGLNTIQTYVPWNLHEPAPGKFVFEGFANIEAFLNLCHKLGLLVMIRPGPYICAEWDWGGFPGWFYSMNPTPRLRSSDPTYLQLVERWWGNLLPKFLPLLYDNGGPIIMVQIENEFGSYGDDKAYLHHLVTLARGHLGHDVILYTTDGGVRENLEKGSIRGDAVFTAVDFSTGDDPWPIFKLQKEFNAPGKSPPLSAEFYTGWLTHWGEKIATTDADFTAAALENILQKNGSAVLYMAHGGTNFGFYNGANTGVDEADYKPDLTSYDYDAPIRESGDVDNSKFNAIRRVIARYTSVPLPSVPSNNEKARYGPIHLQRKAFLFDTLDFTNSTNVFESETPMPMDYVGQLFGFILYVTEYRGKIGGRILFIPKLHDRAQVFISCPSEENGARPTYVGTIERWLNNKLSLPDVKCHSKTNLFILVENMGRVNYGAFIFDRKGILSSVYLDGEKVKGWKMFPIPLHNLNEMSTYNPITQAFAFSKITSSRKKFIYKHENSSKEPAFYSGHFSIDKSSQVMDTFISFSNWGKGIVFVNDFNIGRYWPLRGPQCNLYVPAPLLKQGDNFLVILELESPDPELVLHTVDEPDFTCGSSGMSLHQLK</sequence>
<dbReference type="InterPro" id="IPR031330">
    <property type="entry name" value="Gly_Hdrlase_35_cat"/>
</dbReference>
<reference evidence="15 16" key="1">
    <citation type="submission" date="2024-01" db="EMBL/GenBank/DDBJ databases">
        <title>The genomes of 5 underutilized Papilionoideae crops provide insights into root nodulation and disease resistanc.</title>
        <authorList>
            <person name="Jiang F."/>
        </authorList>
    </citation>
    <scope>NUCLEOTIDE SEQUENCE [LARGE SCALE GENOMIC DNA]</scope>
    <source>
        <strain evidence="15">JINMINGXINNONG_FW02</strain>
        <tissue evidence="15">Leaves</tissue>
    </source>
</reference>
<comment type="caution">
    <text evidence="15">The sequence shown here is derived from an EMBL/GenBank/DDBJ whole genome shotgun (WGS) entry which is preliminary data.</text>
</comment>
<evidence type="ECO:0000256" key="6">
    <source>
        <dbReference type="ARBA" id="ARBA00023180"/>
    </source>
</evidence>
<dbReference type="FunFam" id="3.20.20.80:FF:000115">
    <property type="entry name" value="Beta-galactosidase"/>
    <property type="match status" value="1"/>
</dbReference>
<evidence type="ECO:0000256" key="9">
    <source>
        <dbReference type="RuleBase" id="RU000675"/>
    </source>
</evidence>
<name>A0AAN9LKB9_PHACN</name>
<evidence type="ECO:0000256" key="5">
    <source>
        <dbReference type="ARBA" id="ARBA00022801"/>
    </source>
</evidence>
<keyword evidence="11" id="KW-0812">Transmembrane</keyword>
<dbReference type="InterPro" id="IPR008979">
    <property type="entry name" value="Galactose-bd-like_sf"/>
</dbReference>
<dbReference type="PRINTS" id="PR00742">
    <property type="entry name" value="GLHYDRLASE35"/>
</dbReference>
<comment type="similarity">
    <text evidence="2 10">Belongs to the glycosyl hydrolase 35 family.</text>
</comment>
<accession>A0AAN9LKB9</accession>
<evidence type="ECO:0000259" key="12">
    <source>
        <dbReference type="Pfam" id="PF01301"/>
    </source>
</evidence>
<evidence type="ECO:0000256" key="8">
    <source>
        <dbReference type="PIRSR" id="PIRSR006336-1"/>
    </source>
</evidence>
<dbReference type="GO" id="GO:0004565">
    <property type="term" value="F:beta-galactosidase activity"/>
    <property type="evidence" value="ECO:0007669"/>
    <property type="project" value="UniProtKB-EC"/>
</dbReference>
<keyword evidence="5 9" id="KW-0378">Hydrolase</keyword>
<evidence type="ECO:0000256" key="11">
    <source>
        <dbReference type="SAM" id="Phobius"/>
    </source>
</evidence>
<dbReference type="PANTHER" id="PTHR23421">
    <property type="entry name" value="BETA-GALACTOSIDASE RELATED"/>
    <property type="match status" value="1"/>
</dbReference>
<evidence type="ECO:0000256" key="4">
    <source>
        <dbReference type="ARBA" id="ARBA00022729"/>
    </source>
</evidence>
<keyword evidence="7 9" id="KW-0326">Glycosidase</keyword>
<evidence type="ECO:0000256" key="1">
    <source>
        <dbReference type="ARBA" id="ARBA00001412"/>
    </source>
</evidence>
<evidence type="ECO:0000256" key="2">
    <source>
        <dbReference type="ARBA" id="ARBA00009809"/>
    </source>
</evidence>
<evidence type="ECO:0000256" key="10">
    <source>
        <dbReference type="RuleBase" id="RU003679"/>
    </source>
</evidence>
<dbReference type="Gene3D" id="2.60.120.260">
    <property type="entry name" value="Galactose-binding domain-like"/>
    <property type="match status" value="2"/>
</dbReference>
<evidence type="ECO:0000256" key="3">
    <source>
        <dbReference type="ARBA" id="ARBA00012756"/>
    </source>
</evidence>
<evidence type="ECO:0000313" key="16">
    <source>
        <dbReference type="Proteomes" id="UP001374584"/>
    </source>
</evidence>
<gene>
    <name evidence="15" type="ORF">VNO80_27977</name>
</gene>
<dbReference type="InterPro" id="IPR048912">
    <property type="entry name" value="BetaGal1-like_ABD1"/>
</dbReference>
<dbReference type="FunFam" id="2.60.120.260:FF:000021">
    <property type="entry name" value="Beta-galactosidase"/>
    <property type="match status" value="1"/>
</dbReference>
<evidence type="ECO:0000259" key="14">
    <source>
        <dbReference type="Pfam" id="PF21467"/>
    </source>
</evidence>
<evidence type="ECO:0000313" key="15">
    <source>
        <dbReference type="EMBL" id="KAK7335872.1"/>
    </source>
</evidence>
<dbReference type="InterPro" id="IPR001944">
    <property type="entry name" value="Glycoside_Hdrlase_35"/>
</dbReference>
<dbReference type="EC" id="3.2.1.23" evidence="3 9"/>
<feature type="transmembrane region" description="Helical" evidence="11">
    <location>
        <begin position="27"/>
        <end position="46"/>
    </location>
</feature>
<feature type="domain" description="Beta-galactosidase galactose-binding" evidence="14">
    <location>
        <begin position="608"/>
        <end position="670"/>
    </location>
</feature>
<dbReference type="InterPro" id="IPR019801">
    <property type="entry name" value="Glyco_hydro_35_CS"/>
</dbReference>